<feature type="domain" description="HTH merR-type" evidence="5">
    <location>
        <begin position="1"/>
        <end position="68"/>
    </location>
</feature>
<dbReference type="InterPro" id="IPR036249">
    <property type="entry name" value="Thioredoxin-like_sf"/>
</dbReference>
<dbReference type="GO" id="GO:0003700">
    <property type="term" value="F:DNA-binding transcription factor activity"/>
    <property type="evidence" value="ECO:0007669"/>
    <property type="project" value="InterPro"/>
</dbReference>
<organism evidence="7 8">
    <name type="scientific">Streptomyces mashuensis</name>
    <dbReference type="NCBI Taxonomy" id="33904"/>
    <lineage>
        <taxon>Bacteria</taxon>
        <taxon>Bacillati</taxon>
        <taxon>Actinomycetota</taxon>
        <taxon>Actinomycetes</taxon>
        <taxon>Kitasatosporales</taxon>
        <taxon>Streptomycetaceae</taxon>
        <taxon>Streptomyces</taxon>
    </lineage>
</organism>
<reference evidence="7" key="1">
    <citation type="journal article" date="2014" name="Int. J. Syst. Evol. Microbiol.">
        <title>Complete genome sequence of Corynebacterium casei LMG S-19264T (=DSM 44701T), isolated from a smear-ripened cheese.</title>
        <authorList>
            <consortium name="US DOE Joint Genome Institute (JGI-PGF)"/>
            <person name="Walter F."/>
            <person name="Albersmeier A."/>
            <person name="Kalinowski J."/>
            <person name="Ruckert C."/>
        </authorList>
    </citation>
    <scope>NUCLEOTIDE SEQUENCE</scope>
    <source>
        <strain evidence="7">JCM 4059</strain>
    </source>
</reference>
<dbReference type="Gene3D" id="3.40.30.10">
    <property type="entry name" value="Glutaredoxin"/>
    <property type="match status" value="1"/>
</dbReference>
<evidence type="ECO:0000256" key="3">
    <source>
        <dbReference type="ARBA" id="ARBA00023163"/>
    </source>
</evidence>
<dbReference type="PROSITE" id="PS50937">
    <property type="entry name" value="HTH_MERR_2"/>
    <property type="match status" value="1"/>
</dbReference>
<dbReference type="PRINTS" id="PR00040">
    <property type="entry name" value="HTHMERR"/>
</dbReference>
<dbReference type="InterPro" id="IPR009061">
    <property type="entry name" value="DNA-bd_dom_put_sf"/>
</dbReference>
<gene>
    <name evidence="7" type="ORF">GCM10010218_03790</name>
</gene>
<dbReference type="PANTHER" id="PTHR30204:SF94">
    <property type="entry name" value="HEAVY METAL-DEPENDENT TRANSCRIPTIONAL REGULATOR HI_0293-RELATED"/>
    <property type="match status" value="1"/>
</dbReference>
<dbReference type="InterPro" id="IPR000551">
    <property type="entry name" value="MerR-type_HTH_dom"/>
</dbReference>
<dbReference type="GO" id="GO:0016491">
    <property type="term" value="F:oxidoreductase activity"/>
    <property type="evidence" value="ECO:0007669"/>
    <property type="project" value="InterPro"/>
</dbReference>
<feature type="coiled-coil region" evidence="4">
    <location>
        <begin position="83"/>
        <end position="110"/>
    </location>
</feature>
<comment type="caution">
    <text evidence="7">The sequence shown here is derived from an EMBL/GenBank/DDBJ whole genome shotgun (WGS) entry which is preliminary data.</text>
</comment>
<dbReference type="PROSITE" id="PS51352">
    <property type="entry name" value="THIOREDOXIN_2"/>
    <property type="match status" value="1"/>
</dbReference>
<keyword evidence="1" id="KW-0805">Transcription regulation</keyword>
<accession>A0A919AW10</accession>
<reference evidence="7" key="2">
    <citation type="submission" date="2020-09" db="EMBL/GenBank/DDBJ databases">
        <authorList>
            <person name="Sun Q."/>
            <person name="Ohkuma M."/>
        </authorList>
    </citation>
    <scope>NUCLEOTIDE SEQUENCE</scope>
    <source>
        <strain evidence="7">JCM 4059</strain>
    </source>
</reference>
<evidence type="ECO:0000256" key="2">
    <source>
        <dbReference type="ARBA" id="ARBA00023125"/>
    </source>
</evidence>
<dbReference type="Pfam" id="PF00376">
    <property type="entry name" value="MerR"/>
    <property type="match status" value="1"/>
</dbReference>
<evidence type="ECO:0000259" key="6">
    <source>
        <dbReference type="PROSITE" id="PS51352"/>
    </source>
</evidence>
<dbReference type="InterPro" id="IPR013740">
    <property type="entry name" value="Redoxin"/>
</dbReference>
<evidence type="ECO:0000256" key="4">
    <source>
        <dbReference type="SAM" id="Coils"/>
    </source>
</evidence>
<dbReference type="Pfam" id="PF08534">
    <property type="entry name" value="Redoxin"/>
    <property type="match status" value="1"/>
</dbReference>
<dbReference type="InterPro" id="IPR047057">
    <property type="entry name" value="MerR_fam"/>
</dbReference>
<dbReference type="SUPFAM" id="SSF46955">
    <property type="entry name" value="Putative DNA-binding domain"/>
    <property type="match status" value="1"/>
</dbReference>
<dbReference type="RefSeq" id="WP_190127571.1">
    <property type="nucleotide sequence ID" value="NZ_BNBD01000001.1"/>
</dbReference>
<keyword evidence="4" id="KW-0175">Coiled coil</keyword>
<dbReference type="CDD" id="cd01282">
    <property type="entry name" value="HTH_MerR-like_sg3"/>
    <property type="match status" value="1"/>
</dbReference>
<dbReference type="SMART" id="SM00422">
    <property type="entry name" value="HTH_MERR"/>
    <property type="match status" value="1"/>
</dbReference>
<evidence type="ECO:0000313" key="7">
    <source>
        <dbReference type="EMBL" id="GHF26243.1"/>
    </source>
</evidence>
<keyword evidence="8" id="KW-1185">Reference proteome</keyword>
<keyword evidence="2" id="KW-0238">DNA-binding</keyword>
<dbReference type="GO" id="GO:0003677">
    <property type="term" value="F:DNA binding"/>
    <property type="evidence" value="ECO:0007669"/>
    <property type="project" value="UniProtKB-KW"/>
</dbReference>
<protein>
    <submittedName>
        <fullName evidence="7">Thiol-specific antioxidant related protein/Peroxidoxin BcpB</fullName>
    </submittedName>
</protein>
<dbReference type="Gene3D" id="1.10.1660.10">
    <property type="match status" value="1"/>
</dbReference>
<dbReference type="SUPFAM" id="SSF52833">
    <property type="entry name" value="Thioredoxin-like"/>
    <property type="match status" value="1"/>
</dbReference>
<evidence type="ECO:0000259" key="5">
    <source>
        <dbReference type="PROSITE" id="PS50937"/>
    </source>
</evidence>
<evidence type="ECO:0000256" key="1">
    <source>
        <dbReference type="ARBA" id="ARBA00023015"/>
    </source>
</evidence>
<sequence>MRIGEVARRAGVSVKAVRYYESLGLVAPRRLPNGYRDYGDHDVRLVREVGALVRLGIPAERTRPFVECLSAGRDHADDCPASLAGYRAAIDDLTRRIEELTARRATLAAHLRTAAYRGGGGTETDEDEDGMAETTYTTLPAGLPVPEDDGAADHLPGRAMPALTLTATSGEEVALDALGPGRTVLYLYPLSGRPDTDLPEGWNAIPGARGCTPEACGFRDHHQELTAAGATAVYGLSSQDTAYQREFAGRLRLPFAVLSDPGLELAAALDLPTFEAGGARLFRRMTLIVRDGVIEHVFHPVFPPDEHAGQVLGWLREH</sequence>
<dbReference type="AlphaFoldDB" id="A0A919AW10"/>
<dbReference type="PROSITE" id="PS00552">
    <property type="entry name" value="HTH_MERR_1"/>
    <property type="match status" value="1"/>
</dbReference>
<proteinExistence type="predicted"/>
<name>A0A919AW10_9ACTN</name>
<feature type="domain" description="Thioredoxin" evidence="6">
    <location>
        <begin position="154"/>
        <end position="318"/>
    </location>
</feature>
<dbReference type="InterPro" id="IPR013766">
    <property type="entry name" value="Thioredoxin_domain"/>
</dbReference>
<evidence type="ECO:0000313" key="8">
    <source>
        <dbReference type="Proteomes" id="UP000638313"/>
    </source>
</evidence>
<dbReference type="EMBL" id="BNBD01000001">
    <property type="protein sequence ID" value="GHF26243.1"/>
    <property type="molecule type" value="Genomic_DNA"/>
</dbReference>
<keyword evidence="3" id="KW-0804">Transcription</keyword>
<dbReference type="PANTHER" id="PTHR30204">
    <property type="entry name" value="REDOX-CYCLING DRUG-SENSING TRANSCRIPTIONAL ACTIVATOR SOXR"/>
    <property type="match status" value="1"/>
</dbReference>
<dbReference type="CDD" id="cd03017">
    <property type="entry name" value="PRX_BCP"/>
    <property type="match status" value="1"/>
</dbReference>
<dbReference type="Proteomes" id="UP000638313">
    <property type="component" value="Unassembled WGS sequence"/>
</dbReference>